<keyword evidence="4" id="KW-0732">Signal</keyword>
<accession>A0ABR2YJV9</accession>
<evidence type="ECO:0000313" key="7">
    <source>
        <dbReference type="Proteomes" id="UP001491310"/>
    </source>
</evidence>
<dbReference type="InterPro" id="IPR050493">
    <property type="entry name" value="FAD-dep_Monooxygenase_BioMet"/>
</dbReference>
<gene>
    <name evidence="6" type="ORF">WJX75_008443</name>
</gene>
<name>A0ABR2YJV9_9CHLO</name>
<feature type="signal peptide" evidence="4">
    <location>
        <begin position="1"/>
        <end position="25"/>
    </location>
</feature>
<dbReference type="Proteomes" id="UP001491310">
    <property type="component" value="Unassembled WGS sequence"/>
</dbReference>
<dbReference type="InterPro" id="IPR002938">
    <property type="entry name" value="FAD-bd"/>
</dbReference>
<dbReference type="Gene3D" id="3.50.50.60">
    <property type="entry name" value="FAD/NAD(P)-binding domain"/>
    <property type="match status" value="1"/>
</dbReference>
<evidence type="ECO:0000256" key="1">
    <source>
        <dbReference type="ARBA" id="ARBA00023002"/>
    </source>
</evidence>
<evidence type="ECO:0000259" key="5">
    <source>
        <dbReference type="Pfam" id="PF01494"/>
    </source>
</evidence>
<dbReference type="PRINTS" id="PR00420">
    <property type="entry name" value="RNGMNOXGNASE"/>
</dbReference>
<evidence type="ECO:0000313" key="6">
    <source>
        <dbReference type="EMBL" id="KAK9906811.1"/>
    </source>
</evidence>
<dbReference type="EMBL" id="JALJOT010000010">
    <property type="protein sequence ID" value="KAK9906811.1"/>
    <property type="molecule type" value="Genomic_DNA"/>
</dbReference>
<feature type="domain" description="FAD-binding" evidence="5">
    <location>
        <begin position="270"/>
        <end position="511"/>
    </location>
</feature>
<proteinExistence type="predicted"/>
<dbReference type="InterPro" id="IPR036188">
    <property type="entry name" value="FAD/NAD-bd_sf"/>
</dbReference>
<keyword evidence="1" id="KW-0560">Oxidoreductase</keyword>
<feature type="region of interest" description="Disordered" evidence="3">
    <location>
        <begin position="537"/>
        <end position="562"/>
    </location>
</feature>
<comment type="caution">
    <text evidence="6">The sequence shown here is derived from an EMBL/GenBank/DDBJ whole genome shotgun (WGS) entry which is preliminary data.</text>
</comment>
<reference evidence="6 7" key="1">
    <citation type="journal article" date="2024" name="Nat. Commun.">
        <title>Phylogenomics reveals the evolutionary origins of lichenization in chlorophyte algae.</title>
        <authorList>
            <person name="Puginier C."/>
            <person name="Libourel C."/>
            <person name="Otte J."/>
            <person name="Skaloud P."/>
            <person name="Haon M."/>
            <person name="Grisel S."/>
            <person name="Petersen M."/>
            <person name="Berrin J.G."/>
            <person name="Delaux P.M."/>
            <person name="Dal Grande F."/>
            <person name="Keller J."/>
        </authorList>
    </citation>
    <scope>NUCLEOTIDE SEQUENCE [LARGE SCALE GENOMIC DNA]</scope>
    <source>
        <strain evidence="6 7">SAG 216-7</strain>
    </source>
</reference>
<sequence length="562" mass="62570">MQRRYAHAALWPIVFVLLGLVLVKADTTEKYSAPLLGDEVIPGPVNTKANGTADVSFTQHTITTGGEEDRHTVTIWNGDYTITVANLDNVHTVEAHQAPRGAVGELVYYFYGPNDNPTAQIANGILVSGSIDESQLRGPLHGKHISDMRDRAHDGLAAAAAIIRALPDLRVKVLESAEEYRPQGAGVLVNLNGQNALEAIDPQLYERMKARSVSVLGGESMDKDGKNGTFREMGKMFGINLQEKYGKNLFFLGWHEIRGTLYEGLPPGVVDFGRRYASYDDQGSDGVLVKMKDGSSLRARLLIGADGYFSKVRTQMLDDGPPEFTGNIMWRARFPLRQGFSTDRTRWWRENLDRFGGRFAVIFPIDRNHVTFVANAPVEHLHRHNLPFQADTSRSVQEDVYEKDNLQRCLTVFQDFDERLLEVLRDTDPSTVTEHGLYERPVDKMTDEGWCRGNVTIIGDAAHAGLPNGQGLNLAIEDGAVLGWHLREGGVNPESLRRFNAERGPRVRDVLTKGLDSNQGPEKIKVIYEATFRPVQGNRSEYAQGEERPAPEQRTCTHLPTA</sequence>
<evidence type="ECO:0000256" key="2">
    <source>
        <dbReference type="ARBA" id="ARBA00023033"/>
    </source>
</evidence>
<evidence type="ECO:0000256" key="3">
    <source>
        <dbReference type="SAM" id="MobiDB-lite"/>
    </source>
</evidence>
<keyword evidence="2" id="KW-0503">Monooxygenase</keyword>
<organism evidence="6 7">
    <name type="scientific">Coccomyxa subellipsoidea</name>
    <dbReference type="NCBI Taxonomy" id="248742"/>
    <lineage>
        <taxon>Eukaryota</taxon>
        <taxon>Viridiplantae</taxon>
        <taxon>Chlorophyta</taxon>
        <taxon>core chlorophytes</taxon>
        <taxon>Trebouxiophyceae</taxon>
        <taxon>Trebouxiophyceae incertae sedis</taxon>
        <taxon>Coccomyxaceae</taxon>
        <taxon>Coccomyxa</taxon>
    </lineage>
</organism>
<feature type="chain" id="PRO_5046819682" description="FAD-binding domain-containing protein" evidence="4">
    <location>
        <begin position="26"/>
        <end position="562"/>
    </location>
</feature>
<protein>
    <recommendedName>
        <fullName evidence="5">FAD-binding domain-containing protein</fullName>
    </recommendedName>
</protein>
<dbReference type="SUPFAM" id="SSF51905">
    <property type="entry name" value="FAD/NAD(P)-binding domain"/>
    <property type="match status" value="1"/>
</dbReference>
<dbReference type="PANTHER" id="PTHR13789:SF309">
    <property type="entry name" value="PUTATIVE (AFU_ORTHOLOGUE AFUA_6G14510)-RELATED"/>
    <property type="match status" value="1"/>
</dbReference>
<dbReference type="Pfam" id="PF01494">
    <property type="entry name" value="FAD_binding_3"/>
    <property type="match status" value="1"/>
</dbReference>
<keyword evidence="7" id="KW-1185">Reference proteome</keyword>
<dbReference type="PANTHER" id="PTHR13789">
    <property type="entry name" value="MONOOXYGENASE"/>
    <property type="match status" value="1"/>
</dbReference>
<evidence type="ECO:0000256" key="4">
    <source>
        <dbReference type="SAM" id="SignalP"/>
    </source>
</evidence>